<reference evidence="12 13" key="1">
    <citation type="submission" date="2019-04" db="EMBL/GenBank/DDBJ databases">
        <title>Aspergillus burnettii sp. nov., novel species from soil in southeast Queensland.</title>
        <authorList>
            <person name="Gilchrist C.L.M."/>
            <person name="Pitt J.I."/>
            <person name="Lange L."/>
            <person name="Lacey H.J."/>
            <person name="Vuong D."/>
            <person name="Midgley D.J."/>
            <person name="Greenfield P."/>
            <person name="Bradbury M."/>
            <person name="Lacey E."/>
            <person name="Busk P.K."/>
            <person name="Pilgaard B."/>
            <person name="Chooi Y.H."/>
            <person name="Piggott A.M."/>
        </authorList>
    </citation>
    <scope>NUCLEOTIDE SEQUENCE [LARGE SCALE GENOMIC DNA]</scope>
    <source>
        <strain evidence="12 13">FRR 5400</strain>
    </source>
</reference>
<feature type="domain" description="Thiamine pyrophosphate enzyme N-terminal TPP-binding" evidence="11">
    <location>
        <begin position="10"/>
        <end position="112"/>
    </location>
</feature>
<comment type="caution">
    <text evidence="12">The sequence shown here is derived from an EMBL/GenBank/DDBJ whole genome shotgun (WGS) entry which is preliminary data.</text>
</comment>
<evidence type="ECO:0000256" key="2">
    <source>
        <dbReference type="ARBA" id="ARBA00004974"/>
    </source>
</evidence>
<keyword evidence="7" id="KW-0028">Amino-acid biosynthesis</keyword>
<evidence type="ECO:0000256" key="1">
    <source>
        <dbReference type="ARBA" id="ARBA00001964"/>
    </source>
</evidence>
<evidence type="ECO:0000256" key="4">
    <source>
        <dbReference type="ARBA" id="ARBA00007812"/>
    </source>
</evidence>
<dbReference type="GO" id="GO:0009099">
    <property type="term" value="P:L-valine biosynthetic process"/>
    <property type="evidence" value="ECO:0007669"/>
    <property type="project" value="TreeGrafter"/>
</dbReference>
<dbReference type="EC" id="2.2.1.6" evidence="5"/>
<evidence type="ECO:0000256" key="6">
    <source>
        <dbReference type="ARBA" id="ARBA00023052"/>
    </source>
</evidence>
<dbReference type="CDD" id="cd07035">
    <property type="entry name" value="TPP_PYR_POX_like"/>
    <property type="match status" value="1"/>
</dbReference>
<protein>
    <recommendedName>
        <fullName evidence="5">acetolactate synthase</fullName>
        <ecNumber evidence="5">2.2.1.6</ecNumber>
    </recommendedName>
</protein>
<keyword evidence="7" id="KW-0100">Branched-chain amino acid biosynthesis</keyword>
<name>A0A8H6A2D2_PETAA</name>
<dbReference type="PANTHER" id="PTHR18968">
    <property type="entry name" value="THIAMINE PYROPHOSPHATE ENZYMES"/>
    <property type="match status" value="1"/>
</dbReference>
<dbReference type="Pfam" id="PF02775">
    <property type="entry name" value="TPP_enzyme_C"/>
    <property type="match status" value="1"/>
</dbReference>
<dbReference type="Gene3D" id="3.40.50.1220">
    <property type="entry name" value="TPP-binding domain"/>
    <property type="match status" value="1"/>
</dbReference>
<dbReference type="InterPro" id="IPR011766">
    <property type="entry name" value="TPP_enzyme_TPP-bd"/>
</dbReference>
<comment type="cofactor">
    <cofactor evidence="1">
        <name>thiamine diphosphate</name>
        <dbReference type="ChEBI" id="CHEBI:58937"/>
    </cofactor>
</comment>
<dbReference type="GO" id="GO:0030976">
    <property type="term" value="F:thiamine pyrophosphate binding"/>
    <property type="evidence" value="ECO:0007669"/>
    <property type="project" value="InterPro"/>
</dbReference>
<dbReference type="Gene3D" id="3.40.50.970">
    <property type="match status" value="2"/>
</dbReference>
<proteinExistence type="inferred from homology"/>
<dbReference type="EMBL" id="SPNV01000099">
    <property type="protein sequence ID" value="KAF5861443.1"/>
    <property type="molecule type" value="Genomic_DNA"/>
</dbReference>
<comment type="pathway">
    <text evidence="3">Amino-acid biosynthesis; L-valine biosynthesis; L-valine from pyruvate: step 1/4.</text>
</comment>
<dbReference type="GO" id="GO:0050660">
    <property type="term" value="F:flavin adenine dinucleotide binding"/>
    <property type="evidence" value="ECO:0007669"/>
    <property type="project" value="TreeGrafter"/>
</dbReference>
<comment type="similarity">
    <text evidence="4 8">Belongs to the TPP enzyme family.</text>
</comment>
<evidence type="ECO:0000256" key="7">
    <source>
        <dbReference type="ARBA" id="ARBA00023304"/>
    </source>
</evidence>
<dbReference type="FunFam" id="3.40.50.1220:FF:000008">
    <property type="entry name" value="Acetolactate synthase"/>
    <property type="match status" value="1"/>
</dbReference>
<dbReference type="GO" id="GO:0005739">
    <property type="term" value="C:mitochondrion"/>
    <property type="evidence" value="ECO:0007669"/>
    <property type="project" value="TreeGrafter"/>
</dbReference>
<feature type="domain" description="Thiamine pyrophosphate enzyme central" evidence="9">
    <location>
        <begin position="215"/>
        <end position="355"/>
    </location>
</feature>
<dbReference type="SUPFAM" id="SSF52467">
    <property type="entry name" value="DHS-like NAD/FAD-binding domain"/>
    <property type="match status" value="1"/>
</dbReference>
<dbReference type="FunFam" id="3.40.50.970:FF:000007">
    <property type="entry name" value="Acetolactate synthase"/>
    <property type="match status" value="1"/>
</dbReference>
<dbReference type="Pfam" id="PF00205">
    <property type="entry name" value="TPP_enzyme_M"/>
    <property type="match status" value="1"/>
</dbReference>
<dbReference type="InterPro" id="IPR000399">
    <property type="entry name" value="TPP-bd_CS"/>
</dbReference>
<dbReference type="Pfam" id="PF02776">
    <property type="entry name" value="TPP_enzyme_N"/>
    <property type="match status" value="1"/>
</dbReference>
<accession>A0A8H6A2D2</accession>
<dbReference type="InterPro" id="IPR029061">
    <property type="entry name" value="THDP-binding"/>
</dbReference>
<comment type="pathway">
    <text evidence="2">Amino-acid biosynthesis; L-isoleucine biosynthesis; L-isoleucine from 2-oxobutanoate: step 1/4.</text>
</comment>
<dbReference type="PANTHER" id="PTHR18968:SF13">
    <property type="entry name" value="ACETOLACTATE SYNTHASE CATALYTIC SUBUNIT, MITOCHONDRIAL"/>
    <property type="match status" value="1"/>
</dbReference>
<evidence type="ECO:0000256" key="5">
    <source>
        <dbReference type="ARBA" id="ARBA00013145"/>
    </source>
</evidence>
<evidence type="ECO:0000259" key="10">
    <source>
        <dbReference type="Pfam" id="PF02775"/>
    </source>
</evidence>
<dbReference type="PROSITE" id="PS00187">
    <property type="entry name" value="TPP_ENZYMES"/>
    <property type="match status" value="1"/>
</dbReference>
<evidence type="ECO:0000259" key="11">
    <source>
        <dbReference type="Pfam" id="PF02776"/>
    </source>
</evidence>
<evidence type="ECO:0000259" key="9">
    <source>
        <dbReference type="Pfam" id="PF00205"/>
    </source>
</evidence>
<dbReference type="GO" id="GO:0000287">
    <property type="term" value="F:magnesium ion binding"/>
    <property type="evidence" value="ECO:0007669"/>
    <property type="project" value="InterPro"/>
</dbReference>
<dbReference type="AlphaFoldDB" id="A0A8H6A2D2"/>
<dbReference type="InterPro" id="IPR045229">
    <property type="entry name" value="TPP_enz"/>
</dbReference>
<sequence>MENYDLLGLSGGEILHQHLISHGVDHVFGHPRAAVLSLFGDVYKSPVISFIPSRHERGAGHMAEGYAKATRRPGVVFVGTDPRSSNMVTPMLDGLLNRTPMVVICGQAPDTKGTDGYQELSIIQQARACTKWRTSVQRLGQLPKAIDAAFAHAGGKQPGPTLVDILPGIGESVFDSHALQDSSNVSLVVQELNGLARGCISPSGSADYMYEKIVRVAAVINQSRTPVICAGNGVLATARGCKLLSKISRKAQIPVATTLLGLGSFDETREEALHMIGIHGAPYANYAIRNADLLIVVGATLDERAVGNSVGFAAKALDKDRGGRGIVHFDINAEKLGKVIQPTEIILGDLSETLPILISLLTPVDERDGWLDQIQMWKKEYPFQMPVARAKNRPHPEQVVAELNRQTTPMKSSTTVTTSIGQHQMWTSQHFRCTHPHSLITSGSFTTMGFSLPAAIGAKLALPDQQVIAMDGDASFCTTMEELITALQHQIQIKVIVFNSRPGGALSPAEKSVYGINICCDSKSSLDFDRLARSMGCQGQRCERVEDLPHAIYWLLRCRGPALLDVATSEPEVVPIASSGTPQGTDVGIAYCA</sequence>
<evidence type="ECO:0000313" key="13">
    <source>
        <dbReference type="Proteomes" id="UP000541154"/>
    </source>
</evidence>
<keyword evidence="13" id="KW-1185">Reference proteome</keyword>
<gene>
    <name evidence="12" type="ORF">ETB97_012922</name>
</gene>
<evidence type="ECO:0000256" key="3">
    <source>
        <dbReference type="ARBA" id="ARBA00005025"/>
    </source>
</evidence>
<dbReference type="InterPro" id="IPR029035">
    <property type="entry name" value="DHS-like_NAD/FAD-binding_dom"/>
</dbReference>
<dbReference type="InterPro" id="IPR012001">
    <property type="entry name" value="Thiamin_PyroP_enz_TPP-bd_dom"/>
</dbReference>
<organism evidence="12 13">
    <name type="scientific">Petromyces alliaceus</name>
    <name type="common">Aspergillus alliaceus</name>
    <dbReference type="NCBI Taxonomy" id="209559"/>
    <lineage>
        <taxon>Eukaryota</taxon>
        <taxon>Fungi</taxon>
        <taxon>Dikarya</taxon>
        <taxon>Ascomycota</taxon>
        <taxon>Pezizomycotina</taxon>
        <taxon>Eurotiomycetes</taxon>
        <taxon>Eurotiomycetidae</taxon>
        <taxon>Eurotiales</taxon>
        <taxon>Aspergillaceae</taxon>
        <taxon>Aspergillus</taxon>
        <taxon>Aspergillus subgen. Circumdati</taxon>
    </lineage>
</organism>
<evidence type="ECO:0000313" key="12">
    <source>
        <dbReference type="EMBL" id="KAF5861443.1"/>
    </source>
</evidence>
<dbReference type="SUPFAM" id="SSF52518">
    <property type="entry name" value="Thiamin diphosphate-binding fold (THDP-binding)"/>
    <property type="match status" value="2"/>
</dbReference>
<dbReference type="Proteomes" id="UP000541154">
    <property type="component" value="Unassembled WGS sequence"/>
</dbReference>
<keyword evidence="6 8" id="KW-0786">Thiamine pyrophosphate</keyword>
<dbReference type="GO" id="GO:0009097">
    <property type="term" value="P:isoleucine biosynthetic process"/>
    <property type="evidence" value="ECO:0007669"/>
    <property type="project" value="TreeGrafter"/>
</dbReference>
<dbReference type="InterPro" id="IPR012000">
    <property type="entry name" value="Thiamin_PyroP_enz_cen_dom"/>
</dbReference>
<dbReference type="GO" id="GO:0003984">
    <property type="term" value="F:acetolactate synthase activity"/>
    <property type="evidence" value="ECO:0007669"/>
    <property type="project" value="UniProtKB-EC"/>
</dbReference>
<dbReference type="GO" id="GO:0005948">
    <property type="term" value="C:acetolactate synthase complex"/>
    <property type="evidence" value="ECO:0007669"/>
    <property type="project" value="TreeGrafter"/>
</dbReference>
<evidence type="ECO:0000256" key="8">
    <source>
        <dbReference type="RuleBase" id="RU362132"/>
    </source>
</evidence>
<feature type="domain" description="Thiamine pyrophosphate enzyme TPP-binding" evidence="10">
    <location>
        <begin position="420"/>
        <end position="566"/>
    </location>
</feature>